<dbReference type="AlphaFoldDB" id="A0A399EJG1"/>
<dbReference type="InterPro" id="IPR027417">
    <property type="entry name" value="P-loop_NTPase"/>
</dbReference>
<feature type="domain" description="ABC transporter" evidence="6">
    <location>
        <begin position="4"/>
        <end position="234"/>
    </location>
</feature>
<evidence type="ECO:0000256" key="5">
    <source>
        <dbReference type="ARBA" id="ARBA00022970"/>
    </source>
</evidence>
<evidence type="ECO:0000313" key="8">
    <source>
        <dbReference type="Proteomes" id="UP000265341"/>
    </source>
</evidence>
<sequence length="234" mass="25706">MSLLKAEGVSGGYGDLEVLRDVSIRVEPGEIVSLIGPNGAGKSTLLKTLFGLLRCRRGVIRFKGEEVTHALPEALVRKGMAYVPQVDNVFPSLSAEENLEMGAFVLSGDLKERKERVFRLFPRLRERRHQRVGRMSGGERQMVAIGRALMLDPELLMLDEPSAGLAPVLVDHIFEQILAINRTGVAILMVEQNAKKSLELAHRAYVLAAGQNRFEGPGPELLTNPEIGRLYLGG</sequence>
<keyword evidence="8" id="KW-1185">Reference proteome</keyword>
<dbReference type="GO" id="GO:0016887">
    <property type="term" value="F:ATP hydrolysis activity"/>
    <property type="evidence" value="ECO:0007669"/>
    <property type="project" value="InterPro"/>
</dbReference>
<dbReference type="PANTHER" id="PTHR43820:SF4">
    <property type="entry name" value="HIGH-AFFINITY BRANCHED-CHAIN AMINO ACID TRANSPORT ATP-BINDING PROTEIN LIVF"/>
    <property type="match status" value="1"/>
</dbReference>
<dbReference type="PROSITE" id="PS50893">
    <property type="entry name" value="ABC_TRANSPORTER_2"/>
    <property type="match status" value="1"/>
</dbReference>
<dbReference type="RefSeq" id="WP_119279503.1">
    <property type="nucleotide sequence ID" value="NZ_QWLA01000069.1"/>
</dbReference>
<gene>
    <name evidence="7" type="primary">livF_5</name>
    <name evidence="7" type="ORF">Mrose_02905</name>
</gene>
<keyword evidence="4 7" id="KW-0067">ATP-binding</keyword>
<dbReference type="InterPro" id="IPR003593">
    <property type="entry name" value="AAA+_ATPase"/>
</dbReference>
<keyword evidence="5" id="KW-0029">Amino-acid transport</keyword>
<dbReference type="SUPFAM" id="SSF52540">
    <property type="entry name" value="P-loop containing nucleoside triphosphate hydrolases"/>
    <property type="match status" value="1"/>
</dbReference>
<dbReference type="EMBL" id="QWLA01000069">
    <property type="protein sequence ID" value="RIH83806.1"/>
    <property type="molecule type" value="Genomic_DNA"/>
</dbReference>
<keyword evidence="3" id="KW-0547">Nucleotide-binding</keyword>
<dbReference type="GO" id="GO:0015658">
    <property type="term" value="F:branched-chain amino acid transmembrane transporter activity"/>
    <property type="evidence" value="ECO:0007669"/>
    <property type="project" value="TreeGrafter"/>
</dbReference>
<organism evidence="7 8">
    <name type="scientific">Calidithermus roseus</name>
    <dbReference type="NCBI Taxonomy" id="1644118"/>
    <lineage>
        <taxon>Bacteria</taxon>
        <taxon>Thermotogati</taxon>
        <taxon>Deinococcota</taxon>
        <taxon>Deinococci</taxon>
        <taxon>Thermales</taxon>
        <taxon>Thermaceae</taxon>
        <taxon>Calidithermus</taxon>
    </lineage>
</organism>
<protein>
    <submittedName>
        <fullName evidence="7">High-affinity branched-chain amino acid transport ATP-binding protein LivF</fullName>
    </submittedName>
</protein>
<dbReference type="GO" id="GO:0005524">
    <property type="term" value="F:ATP binding"/>
    <property type="evidence" value="ECO:0007669"/>
    <property type="project" value="UniProtKB-KW"/>
</dbReference>
<name>A0A399EJG1_9DEIN</name>
<dbReference type="InterPro" id="IPR003439">
    <property type="entry name" value="ABC_transporter-like_ATP-bd"/>
</dbReference>
<dbReference type="SMART" id="SM00382">
    <property type="entry name" value="AAA"/>
    <property type="match status" value="1"/>
</dbReference>
<dbReference type="PANTHER" id="PTHR43820">
    <property type="entry name" value="HIGH-AFFINITY BRANCHED-CHAIN AMINO ACID TRANSPORT ATP-BINDING PROTEIN LIVF"/>
    <property type="match status" value="1"/>
</dbReference>
<evidence type="ECO:0000256" key="3">
    <source>
        <dbReference type="ARBA" id="ARBA00022741"/>
    </source>
</evidence>
<reference evidence="7 8" key="1">
    <citation type="submission" date="2018-08" db="EMBL/GenBank/DDBJ databases">
        <title>Meiothermus roseus NBRC 110900 genome sequencing project.</title>
        <authorList>
            <person name="Da Costa M.S."/>
            <person name="Albuquerque L."/>
            <person name="Raposo P."/>
            <person name="Froufe H.J.C."/>
            <person name="Barroso C.S."/>
            <person name="Egas C."/>
        </authorList>
    </citation>
    <scope>NUCLEOTIDE SEQUENCE [LARGE SCALE GENOMIC DNA]</scope>
    <source>
        <strain evidence="7 8">NBRC 110900</strain>
    </source>
</reference>
<evidence type="ECO:0000313" key="7">
    <source>
        <dbReference type="EMBL" id="RIH83806.1"/>
    </source>
</evidence>
<evidence type="ECO:0000256" key="2">
    <source>
        <dbReference type="ARBA" id="ARBA00022448"/>
    </source>
</evidence>
<dbReference type="Gene3D" id="3.40.50.300">
    <property type="entry name" value="P-loop containing nucleotide triphosphate hydrolases"/>
    <property type="match status" value="1"/>
</dbReference>
<keyword evidence="2" id="KW-0813">Transport</keyword>
<comment type="caution">
    <text evidence="7">The sequence shown here is derived from an EMBL/GenBank/DDBJ whole genome shotgun (WGS) entry which is preliminary data.</text>
</comment>
<evidence type="ECO:0000259" key="6">
    <source>
        <dbReference type="PROSITE" id="PS50893"/>
    </source>
</evidence>
<dbReference type="Proteomes" id="UP000265341">
    <property type="component" value="Unassembled WGS sequence"/>
</dbReference>
<comment type="similarity">
    <text evidence="1">Belongs to the ABC transporter superfamily.</text>
</comment>
<dbReference type="InterPro" id="IPR017871">
    <property type="entry name" value="ABC_transporter-like_CS"/>
</dbReference>
<dbReference type="CDD" id="cd03224">
    <property type="entry name" value="ABC_TM1139_LivF_branched"/>
    <property type="match status" value="1"/>
</dbReference>
<dbReference type="Pfam" id="PF00005">
    <property type="entry name" value="ABC_tran"/>
    <property type="match status" value="1"/>
</dbReference>
<accession>A0A399EJG1</accession>
<dbReference type="GO" id="GO:0015807">
    <property type="term" value="P:L-amino acid transport"/>
    <property type="evidence" value="ECO:0007669"/>
    <property type="project" value="TreeGrafter"/>
</dbReference>
<dbReference type="OrthoDB" id="538665at2"/>
<dbReference type="PROSITE" id="PS00211">
    <property type="entry name" value="ABC_TRANSPORTER_1"/>
    <property type="match status" value="1"/>
</dbReference>
<proteinExistence type="inferred from homology"/>
<evidence type="ECO:0000256" key="4">
    <source>
        <dbReference type="ARBA" id="ARBA00022840"/>
    </source>
</evidence>
<dbReference type="InterPro" id="IPR052156">
    <property type="entry name" value="BCAA_Transport_ATP-bd_LivF"/>
</dbReference>
<evidence type="ECO:0000256" key="1">
    <source>
        <dbReference type="ARBA" id="ARBA00005417"/>
    </source>
</evidence>